<gene>
    <name evidence="3" type="ORF">PCOR1329_LOCUS28972</name>
</gene>
<evidence type="ECO:0000256" key="1">
    <source>
        <dbReference type="SAM" id="MobiDB-lite"/>
    </source>
</evidence>
<organism evidence="3 4">
    <name type="scientific">Prorocentrum cordatum</name>
    <dbReference type="NCBI Taxonomy" id="2364126"/>
    <lineage>
        <taxon>Eukaryota</taxon>
        <taxon>Sar</taxon>
        <taxon>Alveolata</taxon>
        <taxon>Dinophyceae</taxon>
        <taxon>Prorocentrales</taxon>
        <taxon>Prorocentraceae</taxon>
        <taxon>Prorocentrum</taxon>
    </lineage>
</organism>
<reference evidence="3" key="1">
    <citation type="submission" date="2023-10" db="EMBL/GenBank/DDBJ databases">
        <authorList>
            <person name="Chen Y."/>
            <person name="Shah S."/>
            <person name="Dougan E. K."/>
            <person name="Thang M."/>
            <person name="Chan C."/>
        </authorList>
    </citation>
    <scope>NUCLEOTIDE SEQUENCE [LARGE SCALE GENOMIC DNA]</scope>
</reference>
<feature type="transmembrane region" description="Helical" evidence="2">
    <location>
        <begin position="404"/>
        <end position="427"/>
    </location>
</feature>
<protein>
    <submittedName>
        <fullName evidence="3">Uncharacterized protein</fullName>
    </submittedName>
</protein>
<comment type="caution">
    <text evidence="3">The sequence shown here is derived from an EMBL/GenBank/DDBJ whole genome shotgun (WGS) entry which is preliminary data.</text>
</comment>
<accession>A0ABN9SE30</accession>
<feature type="transmembrane region" description="Helical" evidence="2">
    <location>
        <begin position="34"/>
        <end position="56"/>
    </location>
</feature>
<feature type="transmembrane region" description="Helical" evidence="2">
    <location>
        <begin position="84"/>
        <end position="102"/>
    </location>
</feature>
<feature type="non-terminal residue" evidence="3">
    <location>
        <position position="643"/>
    </location>
</feature>
<name>A0ABN9SE30_9DINO</name>
<feature type="transmembrane region" description="Helical" evidence="2">
    <location>
        <begin position="545"/>
        <end position="570"/>
    </location>
</feature>
<evidence type="ECO:0000313" key="4">
    <source>
        <dbReference type="Proteomes" id="UP001189429"/>
    </source>
</evidence>
<keyword evidence="2" id="KW-0812">Transmembrane</keyword>
<dbReference type="EMBL" id="CAUYUJ010010802">
    <property type="protein sequence ID" value="CAK0830286.1"/>
    <property type="molecule type" value="Genomic_DNA"/>
</dbReference>
<keyword evidence="4" id="KW-1185">Reference proteome</keyword>
<feature type="region of interest" description="Disordered" evidence="1">
    <location>
        <begin position="588"/>
        <end position="608"/>
    </location>
</feature>
<keyword evidence="2" id="KW-0472">Membrane</keyword>
<feature type="transmembrane region" description="Helical" evidence="2">
    <location>
        <begin position="182"/>
        <end position="207"/>
    </location>
</feature>
<feature type="transmembrane region" description="Helical" evidence="2">
    <location>
        <begin position="123"/>
        <end position="144"/>
    </location>
</feature>
<feature type="transmembrane region" description="Helical" evidence="2">
    <location>
        <begin position="338"/>
        <end position="355"/>
    </location>
</feature>
<feature type="transmembrane region" description="Helical" evidence="2">
    <location>
        <begin position="150"/>
        <end position="170"/>
    </location>
</feature>
<evidence type="ECO:0000256" key="2">
    <source>
        <dbReference type="SAM" id="Phobius"/>
    </source>
</evidence>
<keyword evidence="2" id="KW-1133">Transmembrane helix</keyword>
<evidence type="ECO:0000313" key="3">
    <source>
        <dbReference type="EMBL" id="CAK0830286.1"/>
    </source>
</evidence>
<feature type="transmembrane region" description="Helical" evidence="2">
    <location>
        <begin position="439"/>
        <end position="463"/>
    </location>
</feature>
<dbReference type="Proteomes" id="UP001189429">
    <property type="component" value="Unassembled WGS sequence"/>
</dbReference>
<feature type="transmembrane region" description="Helical" evidence="2">
    <location>
        <begin position="376"/>
        <end position="398"/>
    </location>
</feature>
<sequence length="643" mass="71372">MSAWPAVPLNIWKLFVRHVIRPEYRDFALRPEEYAGAAGEVLVVALASGWALTYFFNHQVIEDNILKKIVGYNNLCVGWDEPPAVYFAAPLYLVIIYCYIRFMHLDTFRMKLTPAITSMQRRTVLISNSLTAIAFALSFQLMVIGPMQSAMGHSCAFIVLIIAFYFYYLSNFLEVDVKYHPQGVGVFIIFYGIAAFGFSFCALYQLFAFDRETSEPGRISPRLIQLLDYSWFLCIGLSSWFSPRAPSILHKSALAPGEEIRPLLSTTRCLRQNLCPKARDVHSPEDSADASDEVLLATMVASWLLTYAFNPGRIHDGEPTVDRGGYISFWAGWDSGPALYFGASVYPWIAFLQLEHMRLATFRMRLATSDKLFRRFCVFLANIFVAICYCTGVLMFIFRDGRPVYMHCGAIFLLAVSVWLAFLTSFATSDSVTHPAGSYVFLTIFGACTAGFVACGAIQTLAFDAELGRGPVDPLICKAFDYGWWWCVAAQRFLRPRGAPRIIFECELVEDDNFSFYVVGTPPTIHQPTAQDTEAKLRARACRALAAPLHLLLLPATLLGALASFAAAVARRTAACLCPCCLPSPNAGRTGPGQRPAPVPRGRTKTTPTHPKILALLFPKTGVSSQFRALGPSQIDLARKNGA</sequence>
<proteinExistence type="predicted"/>